<reference evidence="4 5" key="1">
    <citation type="submission" date="2018-05" db="EMBL/GenBank/DDBJ databases">
        <title>Whole genome sequencing for identification of molecular markers to develop diagnostic detection tools for the regulated plant pathogen Lachnellula willkommii.</title>
        <authorList>
            <person name="Giroux E."/>
            <person name="Bilodeau G."/>
        </authorList>
    </citation>
    <scope>NUCLEOTIDE SEQUENCE [LARGE SCALE GENOMIC DNA]</scope>
    <source>
        <strain evidence="4 5">CBS 625.97</strain>
    </source>
</reference>
<sequence length="389" mass="39779">MRSSLLLATITAVSAIEIQCVNSDFEDIVIRTSCGNSDSISKCLRDQANAFRLEDISPCFTSRGCQRADAVWFMQECIMPDTRQELKKRATTDDSTASTTTEAKTTKTAAKSSTTDTASTTTETSNTKDSKTSTTAASTTESTTTSAASSTTSASSTSSASASTSATSSASTASVTSSSSSSSSNTCSVTKFHSTTACSTPSGAKKSSCSSVTVTTASCAPGLLCFPTYLPSGACMKRDVPLTTSGIVVAILFGVSITGIIVGIIAMGVHARSKAKRAQINAAMLSGSLGKSAADDVGPLPYRIGGGGGGPSDASPLITPGARSEQTQYPGAHQEYFGSRGAGSQSATSPGSTPTTPSLPIIKTEFHHGSEVLGQEDSAHWSADYNARR</sequence>
<proteinExistence type="predicted"/>
<organism evidence="4 5">
    <name type="scientific">Lachnellula cervina</name>
    <dbReference type="NCBI Taxonomy" id="1316786"/>
    <lineage>
        <taxon>Eukaryota</taxon>
        <taxon>Fungi</taxon>
        <taxon>Dikarya</taxon>
        <taxon>Ascomycota</taxon>
        <taxon>Pezizomycotina</taxon>
        <taxon>Leotiomycetes</taxon>
        <taxon>Helotiales</taxon>
        <taxon>Lachnaceae</taxon>
        <taxon>Lachnellula</taxon>
    </lineage>
</organism>
<gene>
    <name evidence="4" type="ORF">LCER1_G004833</name>
</gene>
<feature type="compositionally biased region" description="Low complexity" evidence="1">
    <location>
        <begin position="93"/>
        <end position="125"/>
    </location>
</feature>
<feature type="region of interest" description="Disordered" evidence="1">
    <location>
        <begin position="87"/>
        <end position="164"/>
    </location>
</feature>
<keyword evidence="2" id="KW-0812">Transmembrane</keyword>
<dbReference type="Proteomes" id="UP000481288">
    <property type="component" value="Unassembled WGS sequence"/>
</dbReference>
<accession>A0A7D8URE1</accession>
<comment type="caution">
    <text evidence="4">The sequence shown here is derived from an EMBL/GenBank/DDBJ whole genome shotgun (WGS) entry which is preliminary data.</text>
</comment>
<dbReference type="OrthoDB" id="3630276at2759"/>
<evidence type="ECO:0000256" key="1">
    <source>
        <dbReference type="SAM" id="MobiDB-lite"/>
    </source>
</evidence>
<evidence type="ECO:0000313" key="4">
    <source>
        <dbReference type="EMBL" id="TVY55763.1"/>
    </source>
</evidence>
<feature type="compositionally biased region" description="Low complexity" evidence="1">
    <location>
        <begin position="132"/>
        <end position="164"/>
    </location>
</feature>
<keyword evidence="2" id="KW-1133">Transmembrane helix</keyword>
<feature type="transmembrane region" description="Helical" evidence="2">
    <location>
        <begin position="247"/>
        <end position="269"/>
    </location>
</feature>
<protein>
    <submittedName>
        <fullName evidence="4">Uncharacterized protein</fullName>
    </submittedName>
</protein>
<keyword evidence="3" id="KW-0732">Signal</keyword>
<keyword evidence="5" id="KW-1185">Reference proteome</keyword>
<evidence type="ECO:0000256" key="3">
    <source>
        <dbReference type="SAM" id="SignalP"/>
    </source>
</evidence>
<name>A0A7D8URE1_9HELO</name>
<evidence type="ECO:0000256" key="2">
    <source>
        <dbReference type="SAM" id="Phobius"/>
    </source>
</evidence>
<feature type="signal peptide" evidence="3">
    <location>
        <begin position="1"/>
        <end position="15"/>
    </location>
</feature>
<evidence type="ECO:0000313" key="5">
    <source>
        <dbReference type="Proteomes" id="UP000481288"/>
    </source>
</evidence>
<dbReference type="EMBL" id="QGMG01000210">
    <property type="protein sequence ID" value="TVY55763.1"/>
    <property type="molecule type" value="Genomic_DNA"/>
</dbReference>
<dbReference type="AlphaFoldDB" id="A0A7D8URE1"/>
<feature type="chain" id="PRO_5028890950" evidence="3">
    <location>
        <begin position="16"/>
        <end position="389"/>
    </location>
</feature>
<keyword evidence="2" id="KW-0472">Membrane</keyword>
<feature type="compositionally biased region" description="Low complexity" evidence="1">
    <location>
        <begin position="342"/>
        <end position="358"/>
    </location>
</feature>
<feature type="region of interest" description="Disordered" evidence="1">
    <location>
        <begin position="334"/>
        <end position="389"/>
    </location>
</feature>